<reference evidence="10 11" key="1">
    <citation type="journal article" date="2013" name="Genome Announc.">
        <title>Draft Genome Sequence of Cesiribacter andamanensis Strain AMV16T, Isolated from a Soil Sample from a Mud Volcano in the Andaman Islands, India.</title>
        <authorList>
            <person name="Shivaji S."/>
            <person name="Ara S."/>
            <person name="Begum Z."/>
            <person name="Srinivas T.N."/>
            <person name="Singh A."/>
            <person name="Kumar Pinnaka A."/>
        </authorList>
    </citation>
    <scope>NUCLEOTIDE SEQUENCE [LARGE SCALE GENOMIC DNA]</scope>
    <source>
        <strain evidence="10 11">AMV16</strain>
    </source>
</reference>
<evidence type="ECO:0000256" key="1">
    <source>
        <dbReference type="ARBA" id="ARBA00004651"/>
    </source>
</evidence>
<evidence type="ECO:0000256" key="9">
    <source>
        <dbReference type="SAM" id="SignalP"/>
    </source>
</evidence>
<evidence type="ECO:0000256" key="7">
    <source>
        <dbReference type="ARBA" id="ARBA00023136"/>
    </source>
</evidence>
<evidence type="ECO:0000256" key="8">
    <source>
        <dbReference type="SAM" id="Phobius"/>
    </source>
</evidence>
<evidence type="ECO:0000256" key="5">
    <source>
        <dbReference type="ARBA" id="ARBA00022692"/>
    </source>
</evidence>
<dbReference type="Pfam" id="PF01235">
    <property type="entry name" value="Na_Ala_symp"/>
    <property type="match status" value="1"/>
</dbReference>
<accession>M7N6F8</accession>
<gene>
    <name evidence="10" type="ORF">ADICEAN_00611</name>
</gene>
<keyword evidence="7 8" id="KW-0472">Membrane</keyword>
<sequence length="288" mass="31101">MKKSSLLLLPSLLLAMAPAMAQEVPVSPSVDEQINTKVAPFTQAISDFVFYPVQITEAIQVPFILIWLLAGALFFTFYLKFINVRGFLRAFEIIKGTYTRPEDPGQTTHFQALSAALSGTVGLGNIAGVAIAISIGGPGATLWMILAGFLGMSSKFTECTLAVKYREIDADGTVNGGPMYYLKKGFAERGFVGLGKFLAVFFCIMCIGGSFGGGNMFQINQATQQFMSMPGISDSFFGRQQLDLWPDNGPAGSGGDSGRHYQHCKSNREDCTPYVWHLPAGSTGGAWR</sequence>
<evidence type="ECO:0000256" key="4">
    <source>
        <dbReference type="ARBA" id="ARBA00022475"/>
    </source>
</evidence>
<feature type="signal peptide" evidence="9">
    <location>
        <begin position="1"/>
        <end position="21"/>
    </location>
</feature>
<keyword evidence="4" id="KW-1003">Cell membrane</keyword>
<keyword evidence="6 8" id="KW-1133">Transmembrane helix</keyword>
<comment type="similarity">
    <text evidence="2">Belongs to the alanine or glycine:cation symporter (AGCS) (TC 2.A.25) family.</text>
</comment>
<dbReference type="eggNOG" id="COG1115">
    <property type="taxonomic scope" value="Bacteria"/>
</dbReference>
<dbReference type="STRING" id="1279009.ADICEAN_00611"/>
<organism evidence="10 11">
    <name type="scientific">Cesiribacter andamanensis AMV16</name>
    <dbReference type="NCBI Taxonomy" id="1279009"/>
    <lineage>
        <taxon>Bacteria</taxon>
        <taxon>Pseudomonadati</taxon>
        <taxon>Bacteroidota</taxon>
        <taxon>Cytophagia</taxon>
        <taxon>Cytophagales</taxon>
        <taxon>Cesiribacteraceae</taxon>
        <taxon>Cesiribacter</taxon>
    </lineage>
</organism>
<feature type="transmembrane region" description="Helical" evidence="8">
    <location>
        <begin position="197"/>
        <end position="217"/>
    </location>
</feature>
<dbReference type="Proteomes" id="UP000011910">
    <property type="component" value="Unassembled WGS sequence"/>
</dbReference>
<keyword evidence="5 8" id="KW-0812">Transmembrane</keyword>
<dbReference type="PATRIC" id="fig|1279009.4.peg.627"/>
<dbReference type="EMBL" id="AODQ01000009">
    <property type="protein sequence ID" value="EMR04203.1"/>
    <property type="molecule type" value="Genomic_DNA"/>
</dbReference>
<keyword evidence="11" id="KW-1185">Reference proteome</keyword>
<feature type="transmembrane region" description="Helical" evidence="8">
    <location>
        <begin position="59"/>
        <end position="79"/>
    </location>
</feature>
<evidence type="ECO:0000256" key="6">
    <source>
        <dbReference type="ARBA" id="ARBA00022989"/>
    </source>
</evidence>
<keyword evidence="3" id="KW-0813">Transport</keyword>
<dbReference type="PANTHER" id="PTHR30330">
    <property type="entry name" value="AGSS FAMILY TRANSPORTER, SODIUM-ALANINE"/>
    <property type="match status" value="1"/>
</dbReference>
<feature type="transmembrane region" description="Helical" evidence="8">
    <location>
        <begin position="123"/>
        <end position="146"/>
    </location>
</feature>
<protein>
    <submittedName>
        <fullName evidence="10">Na+/alanine symporter</fullName>
    </submittedName>
</protein>
<dbReference type="PANTHER" id="PTHR30330:SF3">
    <property type="entry name" value="TRANSCRIPTIONAL REGULATOR, LRP FAMILY"/>
    <property type="match status" value="1"/>
</dbReference>
<proteinExistence type="inferred from homology"/>
<evidence type="ECO:0000313" key="11">
    <source>
        <dbReference type="Proteomes" id="UP000011910"/>
    </source>
</evidence>
<comment type="subcellular location">
    <subcellularLocation>
        <location evidence="1">Cell membrane</location>
        <topology evidence="1">Multi-pass membrane protein</topology>
    </subcellularLocation>
</comment>
<feature type="chain" id="PRO_5004081700" evidence="9">
    <location>
        <begin position="22"/>
        <end position="288"/>
    </location>
</feature>
<dbReference type="InterPro" id="IPR001463">
    <property type="entry name" value="Na/Ala_symport"/>
</dbReference>
<dbReference type="GO" id="GO:0005283">
    <property type="term" value="F:amino acid:sodium symporter activity"/>
    <property type="evidence" value="ECO:0007669"/>
    <property type="project" value="InterPro"/>
</dbReference>
<name>M7N6F8_9BACT</name>
<evidence type="ECO:0000256" key="2">
    <source>
        <dbReference type="ARBA" id="ARBA00009261"/>
    </source>
</evidence>
<comment type="caution">
    <text evidence="10">The sequence shown here is derived from an EMBL/GenBank/DDBJ whole genome shotgun (WGS) entry which is preliminary data.</text>
</comment>
<evidence type="ECO:0000313" key="10">
    <source>
        <dbReference type="EMBL" id="EMR04203.1"/>
    </source>
</evidence>
<dbReference type="GO" id="GO:0005886">
    <property type="term" value="C:plasma membrane"/>
    <property type="evidence" value="ECO:0007669"/>
    <property type="project" value="UniProtKB-SubCell"/>
</dbReference>
<dbReference type="RefSeq" id="WP_009194018.1">
    <property type="nucleotide sequence ID" value="NZ_AODQ01000009.1"/>
</dbReference>
<keyword evidence="9" id="KW-0732">Signal</keyword>
<dbReference type="AlphaFoldDB" id="M7N6F8"/>
<evidence type="ECO:0000256" key="3">
    <source>
        <dbReference type="ARBA" id="ARBA00022448"/>
    </source>
</evidence>